<comment type="function">
    <text evidence="7">Regulatory subunit of calcineurin, a calcium-dependent, calmodulin stimulated protein phosphatase. Confers calcium sensitivity.</text>
</comment>
<dbReference type="GO" id="GO:0006915">
    <property type="term" value="P:apoptotic process"/>
    <property type="evidence" value="ECO:0007669"/>
    <property type="project" value="UniProtKB-KW"/>
</dbReference>
<feature type="domain" description="EF-hand" evidence="13">
    <location>
        <begin position="35"/>
        <end position="70"/>
    </location>
</feature>
<dbReference type="Gene3D" id="2.130.10.10">
    <property type="entry name" value="YVTN repeat-like/Quinoprotein amine dehydrogenase"/>
    <property type="match status" value="1"/>
</dbReference>
<keyword evidence="6" id="KW-0106">Calcium</keyword>
<evidence type="ECO:0000256" key="9">
    <source>
        <dbReference type="ARBA" id="ARBA00024190"/>
    </source>
</evidence>
<evidence type="ECO:0000313" key="14">
    <source>
        <dbReference type="Ensembl" id="ENSPFOP00000003679.2"/>
    </source>
</evidence>
<proteinExistence type="inferred from homology"/>
<dbReference type="EMBL" id="AYCK01004271">
    <property type="status" value="NOT_ANNOTATED_CDS"/>
    <property type="molecule type" value="Genomic_DNA"/>
</dbReference>
<dbReference type="AlphaFoldDB" id="A0A087XD26"/>
<dbReference type="SMART" id="SM00054">
    <property type="entry name" value="EFh"/>
    <property type="match status" value="4"/>
</dbReference>
<dbReference type="GO" id="GO:0120293">
    <property type="term" value="C:dynein axonemal particle"/>
    <property type="evidence" value="ECO:0007669"/>
    <property type="project" value="UniProtKB-SubCell"/>
</dbReference>
<evidence type="ECO:0000256" key="3">
    <source>
        <dbReference type="ARBA" id="ARBA00022703"/>
    </source>
</evidence>
<dbReference type="SUPFAM" id="SSF47473">
    <property type="entry name" value="EF-hand"/>
    <property type="match status" value="1"/>
</dbReference>
<dbReference type="InterPro" id="IPR002048">
    <property type="entry name" value="EF_hand_dom"/>
</dbReference>
<evidence type="ECO:0000256" key="10">
    <source>
        <dbReference type="ARBA" id="ARBA00037430"/>
    </source>
</evidence>
<evidence type="ECO:0000256" key="1">
    <source>
        <dbReference type="ARBA" id="ARBA00022490"/>
    </source>
</evidence>
<evidence type="ECO:0000256" key="7">
    <source>
        <dbReference type="ARBA" id="ARBA00023754"/>
    </source>
</evidence>
<protein>
    <recommendedName>
        <fullName evidence="11">Dynein axonemal assembly factor 10</fullName>
    </recommendedName>
    <alternativeName>
        <fullName evidence="12">WD repeat-containing protein 92</fullName>
    </alternativeName>
</protein>
<dbReference type="InterPro" id="IPR015943">
    <property type="entry name" value="WD40/YVTN_repeat-like_dom_sf"/>
</dbReference>
<dbReference type="CDD" id="cd00051">
    <property type="entry name" value="EFh"/>
    <property type="match status" value="1"/>
</dbReference>
<evidence type="ECO:0000256" key="5">
    <source>
        <dbReference type="ARBA" id="ARBA00022737"/>
    </source>
</evidence>
<name>A0A087XD26_POEFO</name>
<dbReference type="GeneTree" id="ENSGT00940000156530"/>
<dbReference type="FunFam" id="2.130.10.10:FF:000258">
    <property type="entry name" value="WD repeat-containing protein 92"/>
    <property type="match status" value="1"/>
</dbReference>
<keyword evidence="4" id="KW-0479">Metal-binding</keyword>
<dbReference type="InterPro" id="IPR011992">
    <property type="entry name" value="EF-hand-dom_pair"/>
</dbReference>
<dbReference type="InterPro" id="IPR018247">
    <property type="entry name" value="EF_Hand_1_Ca_BS"/>
</dbReference>
<keyword evidence="15" id="KW-1185">Reference proteome</keyword>
<keyword evidence="1" id="KW-0963">Cytoplasm</keyword>
<comment type="function">
    <text evidence="10">Key assembly factor specifically required for the stability of axonemal dynein heavy chains in cytoplasm.</text>
</comment>
<accession>A0A087XD26</accession>
<dbReference type="SUPFAM" id="SSF50978">
    <property type="entry name" value="WD40 repeat-like"/>
    <property type="match status" value="1"/>
</dbReference>
<dbReference type="Gene3D" id="1.10.238.10">
    <property type="entry name" value="EF-hand"/>
    <property type="match status" value="1"/>
</dbReference>
<evidence type="ECO:0000256" key="4">
    <source>
        <dbReference type="ARBA" id="ARBA00022723"/>
    </source>
</evidence>
<comment type="similarity">
    <text evidence="8">Belongs to the calcineurin regulatory subunit family.</text>
</comment>
<evidence type="ECO:0000256" key="12">
    <source>
        <dbReference type="ARBA" id="ARBA00041547"/>
    </source>
</evidence>
<evidence type="ECO:0000313" key="15">
    <source>
        <dbReference type="Proteomes" id="UP000028760"/>
    </source>
</evidence>
<dbReference type="PANTHER" id="PTHR45942">
    <property type="entry name" value="PROTEIN PHOSPATASE 3 REGULATORY SUBUNIT B ALPHA ISOFORM TYPE 1"/>
    <property type="match status" value="1"/>
</dbReference>
<comment type="subcellular location">
    <subcellularLocation>
        <location evidence="9">Dynein axonemal particle</location>
    </subcellularLocation>
</comment>
<evidence type="ECO:0000256" key="2">
    <source>
        <dbReference type="ARBA" id="ARBA00022574"/>
    </source>
</evidence>
<dbReference type="PROSITE" id="PS00018">
    <property type="entry name" value="EF_HAND_1"/>
    <property type="match status" value="3"/>
</dbReference>
<evidence type="ECO:0000256" key="11">
    <source>
        <dbReference type="ARBA" id="ARBA00039643"/>
    </source>
</evidence>
<gene>
    <name evidence="14" type="primary">PPP3R1</name>
</gene>
<dbReference type="Ensembl" id="ENSPFOT00000003687.2">
    <property type="protein sequence ID" value="ENSPFOP00000003679.2"/>
    <property type="gene ID" value="ENSPFOG00000003706.2"/>
</dbReference>
<dbReference type="SMART" id="SM00320">
    <property type="entry name" value="WD40"/>
    <property type="match status" value="5"/>
</dbReference>
<dbReference type="InterPro" id="IPR036322">
    <property type="entry name" value="WD40_repeat_dom_sf"/>
</dbReference>
<dbReference type="Proteomes" id="UP000028760">
    <property type="component" value="Unassembled WGS sequence"/>
</dbReference>
<keyword evidence="3" id="KW-0053">Apoptosis</keyword>
<reference evidence="14" key="2">
    <citation type="submission" date="2025-08" db="UniProtKB">
        <authorList>
            <consortium name="Ensembl"/>
        </authorList>
    </citation>
    <scope>IDENTIFICATION</scope>
</reference>
<dbReference type="PROSITE" id="PS50222">
    <property type="entry name" value="EF_HAND_2"/>
    <property type="match status" value="3"/>
</dbReference>
<keyword evidence="2" id="KW-0853">WD repeat</keyword>
<evidence type="ECO:0000256" key="6">
    <source>
        <dbReference type="ARBA" id="ARBA00022837"/>
    </source>
</evidence>
<organism evidence="14 15">
    <name type="scientific">Poecilia formosa</name>
    <name type="common">Amazon molly</name>
    <name type="synonym">Limia formosa</name>
    <dbReference type="NCBI Taxonomy" id="48698"/>
    <lineage>
        <taxon>Eukaryota</taxon>
        <taxon>Metazoa</taxon>
        <taxon>Chordata</taxon>
        <taxon>Craniata</taxon>
        <taxon>Vertebrata</taxon>
        <taxon>Euteleostomi</taxon>
        <taxon>Actinopterygii</taxon>
        <taxon>Neopterygii</taxon>
        <taxon>Teleostei</taxon>
        <taxon>Neoteleostei</taxon>
        <taxon>Acanthomorphata</taxon>
        <taxon>Ovalentaria</taxon>
        <taxon>Atherinomorphae</taxon>
        <taxon>Cyprinodontiformes</taxon>
        <taxon>Poeciliidae</taxon>
        <taxon>Poeciliinae</taxon>
        <taxon>Poecilia</taxon>
    </lineage>
</organism>
<dbReference type="Pfam" id="PF00400">
    <property type="entry name" value="WD40"/>
    <property type="match status" value="1"/>
</dbReference>
<keyword evidence="5" id="KW-0677">Repeat</keyword>
<sequence>DADEIKRLGKRFKKLDLDNSGSLSVEEFMSLPELQQNPLVQRVIDIFDTDGNGEVDFKEFIEGVSQFSVKGDKEQKLRFAFRIYDMDKDGYISNGELFQVLKMMVGNNLKDTQLQQIVDKTIINADKDGDGRISFEEFCAVSRSSPEGFQRGTLTFLLILPTCGGGKRSKKSHIHRLVSRRPPEGTGFAQRKYSLSLCLSLCEAERKKYNYISADVCSVFTLAAVQLETPALSLNRPVKASNLSDASHRVQLMPRKCLSRAVCARIKQLKRLTCRQQLSFVVVFFIYPGQRDASIPKYTHIGGKTKSQRFNCDGRITTWITYVSARTMRVFVTFSMMSSPLSKPQIIAHIQKSLNYTVFDSKWIPCSAKFVCLGNFARGTGVLQIYEVQHGEAQLIKEVEKAKPIKCGTFGASSLQQRHIATGDFDGNLHIWNLEAPDVPVYTTKAHKEIVNSIDGVGGLGIGDGAPEIVTGSRDAGTVKVWDPRQKDLPVANMEPVEGETKRDCWTVAFGNAFNDQDRCVCAGYDNGDIKLFDLRNMSLRWETNIKNGVCCVEFDRKDINMNKLVATSLEGKFHVFDTRTQHPTKGFASVSEKAHKATIWQVRHLPQNRDIFMTAGGAGNLHLWKYEYPAQRSKKDSDGADVGVAGSINLLQNATLSTQPIASLDWSPDKQGLCVCSGFDQTVRVLIVTKLNVA</sequence>
<reference evidence="15" key="1">
    <citation type="submission" date="2013-10" db="EMBL/GenBank/DDBJ databases">
        <authorList>
            <person name="Schartl M."/>
            <person name="Warren W."/>
        </authorList>
    </citation>
    <scope>NUCLEOTIDE SEQUENCE [LARGE SCALE GENOMIC DNA]</scope>
    <source>
        <strain evidence="15">female</strain>
    </source>
</reference>
<evidence type="ECO:0000256" key="8">
    <source>
        <dbReference type="ARBA" id="ARBA00023774"/>
    </source>
</evidence>
<evidence type="ECO:0000259" key="13">
    <source>
        <dbReference type="PROSITE" id="PS50222"/>
    </source>
</evidence>
<dbReference type="Pfam" id="PF13499">
    <property type="entry name" value="EF-hand_7"/>
    <property type="match status" value="2"/>
</dbReference>
<feature type="domain" description="EF-hand" evidence="13">
    <location>
        <begin position="113"/>
        <end position="148"/>
    </location>
</feature>
<feature type="domain" description="EF-hand" evidence="13">
    <location>
        <begin position="72"/>
        <end position="107"/>
    </location>
</feature>
<dbReference type="InterPro" id="IPR001680">
    <property type="entry name" value="WD40_rpt"/>
</dbReference>
<dbReference type="FunFam" id="1.10.238.10:FF:000047">
    <property type="entry name" value="Calcineurin subunit B type 1"/>
    <property type="match status" value="1"/>
</dbReference>
<dbReference type="GO" id="GO:0005509">
    <property type="term" value="F:calcium ion binding"/>
    <property type="evidence" value="ECO:0007669"/>
    <property type="project" value="InterPro"/>
</dbReference>
<reference evidence="14" key="3">
    <citation type="submission" date="2025-09" db="UniProtKB">
        <authorList>
            <consortium name="Ensembl"/>
        </authorList>
    </citation>
    <scope>IDENTIFICATION</scope>
</reference>